<comment type="subunit">
    <text evidence="6">Component of the mitochondrial ribosome large subunit (39S) which comprises a 16S rRNA and about 50 distinct proteins.</text>
</comment>
<evidence type="ECO:0000256" key="5">
    <source>
        <dbReference type="ARBA" id="ARBA00023274"/>
    </source>
</evidence>
<reference evidence="9" key="2">
    <citation type="submission" date="2022-06" db="UniProtKB">
        <authorList>
            <consortium name="EnsemblMetazoa"/>
        </authorList>
    </citation>
    <scope>IDENTIFICATION</scope>
    <source>
        <strain evidence="9">PS312</strain>
    </source>
</reference>
<dbReference type="Pfam" id="PF00276">
    <property type="entry name" value="Ribosomal_L23"/>
    <property type="match status" value="1"/>
</dbReference>
<evidence type="ECO:0000256" key="1">
    <source>
        <dbReference type="ARBA" id="ARBA00004173"/>
    </source>
</evidence>
<dbReference type="InterPro" id="IPR012677">
    <property type="entry name" value="Nucleotide-bd_a/b_plait_sf"/>
</dbReference>
<dbReference type="FunFam" id="3.30.70.330:FF:000284">
    <property type="entry name" value="39S ribosomal protein L23, mitochondrial"/>
    <property type="match status" value="1"/>
</dbReference>
<evidence type="ECO:0000256" key="4">
    <source>
        <dbReference type="ARBA" id="ARBA00023128"/>
    </source>
</evidence>
<dbReference type="GO" id="GO:0005762">
    <property type="term" value="C:mitochondrial large ribosomal subunit"/>
    <property type="evidence" value="ECO:0000318"/>
    <property type="project" value="GO_Central"/>
</dbReference>
<comment type="subcellular location">
    <subcellularLocation>
        <location evidence="1">Mitochondrion</location>
    </subcellularLocation>
</comment>
<evidence type="ECO:0000313" key="9">
    <source>
        <dbReference type="EnsemblMetazoa" id="PPA46980.1"/>
    </source>
</evidence>
<keyword evidence="5" id="KW-0687">Ribonucleoprotein</keyword>
<evidence type="ECO:0000256" key="7">
    <source>
        <dbReference type="ARBA" id="ARBA00039977"/>
    </source>
</evidence>
<accession>A0A8R1Z981</accession>
<evidence type="ECO:0000313" key="10">
    <source>
        <dbReference type="Proteomes" id="UP000005239"/>
    </source>
</evidence>
<dbReference type="InterPro" id="IPR013025">
    <property type="entry name" value="Ribosomal_uL23-like"/>
</dbReference>
<evidence type="ECO:0000256" key="8">
    <source>
        <dbReference type="ARBA" id="ARBA00041375"/>
    </source>
</evidence>
<dbReference type="InterPro" id="IPR012678">
    <property type="entry name" value="Ribosomal_uL23/eL15/eS24_sf"/>
</dbReference>
<dbReference type="GO" id="GO:0003735">
    <property type="term" value="F:structural constituent of ribosome"/>
    <property type="evidence" value="ECO:0000318"/>
    <property type="project" value="GO_Central"/>
</dbReference>
<proteinExistence type="inferred from homology"/>
<dbReference type="EnsemblMetazoa" id="PPA46980.1">
    <property type="protein sequence ID" value="PPA46980.1"/>
    <property type="gene ID" value="WBGene00304834"/>
</dbReference>
<organism evidence="9 10">
    <name type="scientific">Pristionchus pacificus</name>
    <name type="common">Parasitic nematode worm</name>
    <dbReference type="NCBI Taxonomy" id="54126"/>
    <lineage>
        <taxon>Eukaryota</taxon>
        <taxon>Metazoa</taxon>
        <taxon>Ecdysozoa</taxon>
        <taxon>Nematoda</taxon>
        <taxon>Chromadorea</taxon>
        <taxon>Rhabditida</taxon>
        <taxon>Rhabditina</taxon>
        <taxon>Diplogasteromorpha</taxon>
        <taxon>Diplogasteroidea</taxon>
        <taxon>Neodiplogasteridae</taxon>
        <taxon>Pristionchus</taxon>
    </lineage>
</organism>
<dbReference type="Proteomes" id="UP000005239">
    <property type="component" value="Unassembled WGS sequence"/>
</dbReference>
<comment type="similarity">
    <text evidence="2">Belongs to the universal ribosomal protein uL23 family.</text>
</comment>
<keyword evidence="4" id="KW-0496">Mitochondrion</keyword>
<dbReference type="PANTHER" id="PTHR12059:SF5">
    <property type="entry name" value="LARGE RIBOSOMAL SUBUNIT PROTEIN UL23M"/>
    <property type="match status" value="1"/>
</dbReference>
<evidence type="ECO:0000256" key="3">
    <source>
        <dbReference type="ARBA" id="ARBA00022980"/>
    </source>
</evidence>
<gene>
    <name evidence="9" type="primary">WBGene00304834</name>
</gene>
<name>A0A8R1Z981_PRIPA</name>
<sequence>MASRIARLWQPGAPQTRSLLPDFWMAVVRSSTVGRARLPANCVKFEVDPRMSKHDVREYLEKVYQAPVRSVRTEVQMGEILWNSKTDYQYKKAMWKEEDKKYAYVFMEKNYKFVFPMELTFSESEEVREIEKHKEQMEKIGENSKFVNSDRGTVGRLLS</sequence>
<dbReference type="AlphaFoldDB" id="A0A8R1Z981"/>
<reference evidence="10" key="1">
    <citation type="journal article" date="2008" name="Nat. Genet.">
        <title>The Pristionchus pacificus genome provides a unique perspective on nematode lifestyle and parasitism.</title>
        <authorList>
            <person name="Dieterich C."/>
            <person name="Clifton S.W."/>
            <person name="Schuster L.N."/>
            <person name="Chinwalla A."/>
            <person name="Delehaunty K."/>
            <person name="Dinkelacker I."/>
            <person name="Fulton L."/>
            <person name="Fulton R."/>
            <person name="Godfrey J."/>
            <person name="Minx P."/>
            <person name="Mitreva M."/>
            <person name="Roeseler W."/>
            <person name="Tian H."/>
            <person name="Witte H."/>
            <person name="Yang S.P."/>
            <person name="Wilson R.K."/>
            <person name="Sommer R.J."/>
        </authorList>
    </citation>
    <scope>NUCLEOTIDE SEQUENCE [LARGE SCALE GENOMIC DNA]</scope>
    <source>
        <strain evidence="10">PS312</strain>
    </source>
</reference>
<dbReference type="PANTHER" id="PTHR12059">
    <property type="entry name" value="RIBOSOMAL PROTEIN L23-RELATED"/>
    <property type="match status" value="1"/>
</dbReference>
<dbReference type="Gene3D" id="3.30.70.330">
    <property type="match status" value="1"/>
</dbReference>
<dbReference type="SUPFAM" id="SSF54189">
    <property type="entry name" value="Ribosomal proteins S24e, L23 and L15e"/>
    <property type="match status" value="1"/>
</dbReference>
<evidence type="ECO:0000256" key="2">
    <source>
        <dbReference type="ARBA" id="ARBA00006700"/>
    </source>
</evidence>
<dbReference type="GO" id="GO:0032543">
    <property type="term" value="P:mitochondrial translation"/>
    <property type="evidence" value="ECO:0000318"/>
    <property type="project" value="GO_Central"/>
</dbReference>
<evidence type="ECO:0000256" key="6">
    <source>
        <dbReference type="ARBA" id="ARBA00038782"/>
    </source>
</evidence>
<keyword evidence="10" id="KW-1185">Reference proteome</keyword>
<keyword evidence="3" id="KW-0689">Ribosomal protein</keyword>
<protein>
    <recommendedName>
        <fullName evidence="7">Large ribosomal subunit protein uL23m</fullName>
    </recommendedName>
    <alternativeName>
        <fullName evidence="8">39S ribosomal protein L23, mitochondrial</fullName>
    </alternativeName>
</protein>